<dbReference type="AlphaFoldDB" id="A0A9X6STN7"/>
<name>A0A9X6STN7_BACCE</name>
<dbReference type="EMBL" id="NVMX01000154">
    <property type="protein sequence ID" value="PDZ94598.1"/>
    <property type="molecule type" value="Genomic_DNA"/>
</dbReference>
<proteinExistence type="predicted"/>
<evidence type="ECO:0000313" key="2">
    <source>
        <dbReference type="Proteomes" id="UP000219922"/>
    </source>
</evidence>
<accession>A0A9X6STN7</accession>
<sequence length="305" mass="36179">MLSIRDFENRIDKMEIIYKEAMKNYETFFCATGLNVLNIEKTFANLRMDQVKSDIRSRVRGLFLFYVSLNEMIEETHFLNYENNFMIDIINEIYEVIEEDAEWHKEIEFPLYELGCAYRENDFDYDYKVEIVDKDEQLEFVVNMLTFYVNSVVNENKVLDSNIHVHARESGGYKKVMIDYIIPGDSIYSFIRFVLESGALELRNIEFFMEEKTISESNIVVKNDVNISNCECLDGVFEGVEGTHYQVQVEDVLLFIKSHIKEIKREIEKELTYNKLENGPDFHLYLKKLFHDLNGLKMKTLYYQG</sequence>
<reference evidence="1 2" key="1">
    <citation type="submission" date="2017-09" db="EMBL/GenBank/DDBJ databases">
        <title>Large-scale bioinformatics analysis of Bacillus genomes uncovers conserved roles of natural products in bacterial physiology.</title>
        <authorList>
            <consortium name="Agbiome Team Llc"/>
            <person name="Bleich R.M."/>
            <person name="Grubbs K.J."/>
            <person name="Santa Maria K.C."/>
            <person name="Allen S.E."/>
            <person name="Farag S."/>
            <person name="Shank E.A."/>
            <person name="Bowers A."/>
        </authorList>
    </citation>
    <scope>NUCLEOTIDE SEQUENCE [LARGE SCALE GENOMIC DNA]</scope>
    <source>
        <strain evidence="1 2">AFS092789</strain>
    </source>
</reference>
<gene>
    <name evidence="1" type="ORF">CON36_32940</name>
</gene>
<organism evidence="1 2">
    <name type="scientific">Bacillus cereus</name>
    <dbReference type="NCBI Taxonomy" id="1396"/>
    <lineage>
        <taxon>Bacteria</taxon>
        <taxon>Bacillati</taxon>
        <taxon>Bacillota</taxon>
        <taxon>Bacilli</taxon>
        <taxon>Bacillales</taxon>
        <taxon>Bacillaceae</taxon>
        <taxon>Bacillus</taxon>
        <taxon>Bacillus cereus group</taxon>
    </lineage>
</organism>
<dbReference type="Proteomes" id="UP000219922">
    <property type="component" value="Unassembled WGS sequence"/>
</dbReference>
<evidence type="ECO:0000313" key="1">
    <source>
        <dbReference type="EMBL" id="PDZ94598.1"/>
    </source>
</evidence>
<protein>
    <submittedName>
        <fullName evidence="1">Uncharacterized protein</fullName>
    </submittedName>
</protein>
<dbReference type="RefSeq" id="WP_098006872.1">
    <property type="nucleotide sequence ID" value="NZ_NVMX01000154.1"/>
</dbReference>
<comment type="caution">
    <text evidence="1">The sequence shown here is derived from an EMBL/GenBank/DDBJ whole genome shotgun (WGS) entry which is preliminary data.</text>
</comment>